<evidence type="ECO:0000256" key="3">
    <source>
        <dbReference type="ARBA" id="ARBA00023082"/>
    </source>
</evidence>
<dbReference type="GO" id="GO:0006352">
    <property type="term" value="P:DNA-templated transcription initiation"/>
    <property type="evidence" value="ECO:0007669"/>
    <property type="project" value="InterPro"/>
</dbReference>
<dbReference type="NCBIfam" id="TIGR02937">
    <property type="entry name" value="sigma70-ECF"/>
    <property type="match status" value="1"/>
</dbReference>
<reference evidence="10 11" key="1">
    <citation type="submission" date="2018-01" db="EMBL/GenBank/DDBJ databases">
        <title>Species boundaries and ecological features among Paraburkholderia terrae DSMZ17804T, P. hospita DSMZ17164T and P. caribensis DSMZ13236T.</title>
        <authorList>
            <person name="Pratama A.A."/>
        </authorList>
    </citation>
    <scope>NUCLEOTIDE SEQUENCE [LARGE SCALE GENOMIC DNA]</scope>
    <source>
        <strain evidence="10 11">DSM 17804</strain>
    </source>
</reference>
<dbReference type="InterPro" id="IPR014284">
    <property type="entry name" value="RNA_pol_sigma-70_dom"/>
</dbReference>
<dbReference type="InterPro" id="IPR007627">
    <property type="entry name" value="RNA_pol_sigma70_r2"/>
</dbReference>
<evidence type="ECO:0000256" key="5">
    <source>
        <dbReference type="ARBA" id="ARBA00023163"/>
    </source>
</evidence>
<dbReference type="Pfam" id="PF08281">
    <property type="entry name" value="Sigma70_r4_2"/>
    <property type="match status" value="1"/>
</dbReference>
<evidence type="ECO:0000256" key="1">
    <source>
        <dbReference type="ARBA" id="ARBA00010641"/>
    </source>
</evidence>
<keyword evidence="2 6" id="KW-0805">Transcription regulation</keyword>
<dbReference type="CDD" id="cd06171">
    <property type="entry name" value="Sigma70_r4"/>
    <property type="match status" value="1"/>
</dbReference>
<dbReference type="InterPro" id="IPR039425">
    <property type="entry name" value="RNA_pol_sigma-70-like"/>
</dbReference>
<dbReference type="GO" id="GO:0016987">
    <property type="term" value="F:sigma factor activity"/>
    <property type="evidence" value="ECO:0007669"/>
    <property type="project" value="UniProtKB-KW"/>
</dbReference>
<dbReference type="AlphaFoldDB" id="A0A2I8EJP4"/>
<evidence type="ECO:0000256" key="4">
    <source>
        <dbReference type="ARBA" id="ARBA00023125"/>
    </source>
</evidence>
<accession>A0A2I8EJP4</accession>
<evidence type="ECO:0000313" key="10">
    <source>
        <dbReference type="EMBL" id="AUT59679.1"/>
    </source>
</evidence>
<evidence type="ECO:0000259" key="8">
    <source>
        <dbReference type="Pfam" id="PF04542"/>
    </source>
</evidence>
<dbReference type="Proteomes" id="UP000243502">
    <property type="component" value="Chromosome 1"/>
</dbReference>
<name>A0A2I8EJP4_9BURK</name>
<evidence type="ECO:0000256" key="7">
    <source>
        <dbReference type="SAM" id="MobiDB-lite"/>
    </source>
</evidence>
<dbReference type="EMBL" id="CP026111">
    <property type="protein sequence ID" value="AUT59679.1"/>
    <property type="molecule type" value="Genomic_DNA"/>
</dbReference>
<evidence type="ECO:0000256" key="6">
    <source>
        <dbReference type="RuleBase" id="RU000716"/>
    </source>
</evidence>
<dbReference type="InterPro" id="IPR013249">
    <property type="entry name" value="RNA_pol_sigma70_r4_t2"/>
</dbReference>
<protein>
    <recommendedName>
        <fullName evidence="6">RNA polymerase sigma factor</fullName>
    </recommendedName>
</protein>
<comment type="similarity">
    <text evidence="1 6">Belongs to the sigma-70 factor family. ECF subfamily.</text>
</comment>
<dbReference type="InterPro" id="IPR036388">
    <property type="entry name" value="WH-like_DNA-bd_sf"/>
</dbReference>
<gene>
    <name evidence="10" type="ORF">C2L65_08800</name>
</gene>
<dbReference type="PROSITE" id="PS01063">
    <property type="entry name" value="SIGMA70_ECF"/>
    <property type="match status" value="1"/>
</dbReference>
<dbReference type="Gene3D" id="1.10.10.10">
    <property type="entry name" value="Winged helix-like DNA-binding domain superfamily/Winged helix DNA-binding domain"/>
    <property type="match status" value="1"/>
</dbReference>
<dbReference type="Pfam" id="PF04542">
    <property type="entry name" value="Sigma70_r2"/>
    <property type="match status" value="1"/>
</dbReference>
<sequence length="293" mass="31876">MGFAAVKSGQAWRRSVNETGKHAGGDARAEAARSLRFQQMALPHLDAAYNLARWLCGNGHDADDVVQEAFMRAYRFFDTFHGETARPWLLAIVRRTWYTEWRRRSGGVNATIEFDENLDDETFEGWSANSPDPEALLIRDENTRLVHEALEMLPVEYREVLILRELEELSYREIATIADLPVGTVMSRLARGRRKLATALTTLQSKGSARPRGGARDGSAAQRGPDGADDVPGARPAMRASARTQGPSRPGHASGGAPPGGSPDTPRKTESGWMPHAPGALPGGLAQEAPDGL</sequence>
<dbReference type="InterPro" id="IPR013325">
    <property type="entry name" value="RNA_pol_sigma_r2"/>
</dbReference>
<dbReference type="GO" id="GO:0003677">
    <property type="term" value="F:DNA binding"/>
    <property type="evidence" value="ECO:0007669"/>
    <property type="project" value="UniProtKB-KW"/>
</dbReference>
<dbReference type="PANTHER" id="PTHR43133">
    <property type="entry name" value="RNA POLYMERASE ECF-TYPE SIGMA FACTO"/>
    <property type="match status" value="1"/>
</dbReference>
<organism evidence="10 11">
    <name type="scientific">Paraburkholderia terrae</name>
    <dbReference type="NCBI Taxonomy" id="311230"/>
    <lineage>
        <taxon>Bacteria</taxon>
        <taxon>Pseudomonadati</taxon>
        <taxon>Pseudomonadota</taxon>
        <taxon>Betaproteobacteria</taxon>
        <taxon>Burkholderiales</taxon>
        <taxon>Burkholderiaceae</taxon>
        <taxon>Paraburkholderia</taxon>
    </lineage>
</organism>
<dbReference type="OrthoDB" id="9797134at2"/>
<dbReference type="InterPro" id="IPR000838">
    <property type="entry name" value="RNA_pol_sigma70_ECF_CS"/>
</dbReference>
<keyword evidence="4 6" id="KW-0238">DNA-binding</keyword>
<evidence type="ECO:0000256" key="2">
    <source>
        <dbReference type="ARBA" id="ARBA00023015"/>
    </source>
</evidence>
<feature type="domain" description="RNA polymerase sigma factor 70 region 4 type 2" evidence="9">
    <location>
        <begin position="144"/>
        <end position="196"/>
    </location>
</feature>
<feature type="domain" description="RNA polymerase sigma-70 region 2" evidence="8">
    <location>
        <begin position="44"/>
        <end position="105"/>
    </location>
</feature>
<evidence type="ECO:0000313" key="11">
    <source>
        <dbReference type="Proteomes" id="UP000243502"/>
    </source>
</evidence>
<dbReference type="Gene3D" id="1.10.1740.10">
    <property type="match status" value="1"/>
</dbReference>
<dbReference type="KEGG" id="pter:C2L65_08800"/>
<dbReference type="InterPro" id="IPR013324">
    <property type="entry name" value="RNA_pol_sigma_r3/r4-like"/>
</dbReference>
<feature type="region of interest" description="Disordered" evidence="7">
    <location>
        <begin position="200"/>
        <end position="293"/>
    </location>
</feature>
<dbReference type="PANTHER" id="PTHR43133:SF8">
    <property type="entry name" value="RNA POLYMERASE SIGMA FACTOR HI_1459-RELATED"/>
    <property type="match status" value="1"/>
</dbReference>
<evidence type="ECO:0000259" key="9">
    <source>
        <dbReference type="Pfam" id="PF08281"/>
    </source>
</evidence>
<dbReference type="SUPFAM" id="SSF88946">
    <property type="entry name" value="Sigma2 domain of RNA polymerase sigma factors"/>
    <property type="match status" value="1"/>
</dbReference>
<keyword evidence="5 6" id="KW-0804">Transcription</keyword>
<dbReference type="NCBIfam" id="NF009185">
    <property type="entry name" value="PRK12533.1"/>
    <property type="match status" value="1"/>
</dbReference>
<proteinExistence type="inferred from homology"/>
<keyword evidence="3 6" id="KW-0731">Sigma factor</keyword>
<dbReference type="SUPFAM" id="SSF88659">
    <property type="entry name" value="Sigma3 and sigma4 domains of RNA polymerase sigma factors"/>
    <property type="match status" value="1"/>
</dbReference>